<dbReference type="EMBL" id="CAJJDP010000093">
    <property type="protein sequence ID" value="CAD8189281.1"/>
    <property type="molecule type" value="Genomic_DNA"/>
</dbReference>
<organism evidence="2 3">
    <name type="scientific">Paramecium octaurelia</name>
    <dbReference type="NCBI Taxonomy" id="43137"/>
    <lineage>
        <taxon>Eukaryota</taxon>
        <taxon>Sar</taxon>
        <taxon>Alveolata</taxon>
        <taxon>Ciliophora</taxon>
        <taxon>Intramacronucleata</taxon>
        <taxon>Oligohymenophorea</taxon>
        <taxon>Peniculida</taxon>
        <taxon>Parameciidae</taxon>
        <taxon>Paramecium</taxon>
    </lineage>
</organism>
<keyword evidence="1" id="KW-0472">Membrane</keyword>
<keyword evidence="1" id="KW-0812">Transmembrane</keyword>
<evidence type="ECO:0000313" key="3">
    <source>
        <dbReference type="Proteomes" id="UP000683925"/>
    </source>
</evidence>
<protein>
    <submittedName>
        <fullName evidence="2">Uncharacterized protein</fullName>
    </submittedName>
</protein>
<name>A0A8S1WKU1_PAROT</name>
<sequence length="49" mass="5533">MILVKQKNVSASFLMIKYNGASKSLIPYIYLIAGLSLPQIYKILMKISQ</sequence>
<feature type="transmembrane region" description="Helical" evidence="1">
    <location>
        <begin position="25"/>
        <end position="44"/>
    </location>
</feature>
<gene>
    <name evidence="2" type="ORF">POCTA_138.1.T0940195</name>
</gene>
<keyword evidence="3" id="KW-1185">Reference proteome</keyword>
<evidence type="ECO:0000256" key="1">
    <source>
        <dbReference type="SAM" id="Phobius"/>
    </source>
</evidence>
<reference evidence="2" key="1">
    <citation type="submission" date="2021-01" db="EMBL/GenBank/DDBJ databases">
        <authorList>
            <consortium name="Genoscope - CEA"/>
            <person name="William W."/>
        </authorList>
    </citation>
    <scope>NUCLEOTIDE SEQUENCE</scope>
</reference>
<comment type="caution">
    <text evidence="2">The sequence shown here is derived from an EMBL/GenBank/DDBJ whole genome shotgun (WGS) entry which is preliminary data.</text>
</comment>
<keyword evidence="1" id="KW-1133">Transmembrane helix</keyword>
<proteinExistence type="predicted"/>
<accession>A0A8S1WKU1</accession>
<dbReference type="AlphaFoldDB" id="A0A8S1WKU1"/>
<dbReference type="Proteomes" id="UP000683925">
    <property type="component" value="Unassembled WGS sequence"/>
</dbReference>
<evidence type="ECO:0000313" key="2">
    <source>
        <dbReference type="EMBL" id="CAD8189281.1"/>
    </source>
</evidence>